<evidence type="ECO:0000256" key="1">
    <source>
        <dbReference type="SAM" id="Coils"/>
    </source>
</evidence>
<proteinExistence type="predicted"/>
<evidence type="ECO:0000313" key="2">
    <source>
        <dbReference type="EMBL" id="QJA44239.1"/>
    </source>
</evidence>
<evidence type="ECO:0000313" key="5">
    <source>
        <dbReference type="EMBL" id="QJI04684.1"/>
    </source>
</evidence>
<organism evidence="2">
    <name type="scientific">viral metagenome</name>
    <dbReference type="NCBI Taxonomy" id="1070528"/>
    <lineage>
        <taxon>unclassified sequences</taxon>
        <taxon>metagenomes</taxon>
        <taxon>organismal metagenomes</taxon>
    </lineage>
</organism>
<feature type="coiled-coil region" evidence="1">
    <location>
        <begin position="7"/>
        <end position="41"/>
    </location>
</feature>
<name>A0A6H1Z9V3_9ZZZZ</name>
<sequence length="55" mass="6799">MDLEKLLSNFKAEVAHYEARRAFYEEEISKLQEKLDQLTRPDWGVYLWFLRNYLM</sequence>
<reference evidence="2" key="1">
    <citation type="submission" date="2020-03" db="EMBL/GenBank/DDBJ databases">
        <title>The deep terrestrial virosphere.</title>
        <authorList>
            <person name="Holmfeldt K."/>
            <person name="Nilsson E."/>
            <person name="Simone D."/>
            <person name="Lopez-Fernandez M."/>
            <person name="Wu X."/>
            <person name="de Brujin I."/>
            <person name="Lundin D."/>
            <person name="Andersson A."/>
            <person name="Bertilsson S."/>
            <person name="Dopson M."/>
        </authorList>
    </citation>
    <scope>NUCLEOTIDE SEQUENCE</scope>
    <source>
        <strain evidence="5">MM415A00110</strain>
        <strain evidence="3">MM415B00633</strain>
        <strain evidence="2">TM448A00090</strain>
        <strain evidence="4">TM448B00221</strain>
    </source>
</reference>
<evidence type="ECO:0000313" key="4">
    <source>
        <dbReference type="EMBL" id="QJH94479.1"/>
    </source>
</evidence>
<keyword evidence="1" id="KW-0175">Coiled coil</keyword>
<evidence type="ECO:0000313" key="3">
    <source>
        <dbReference type="EMBL" id="QJA63336.1"/>
    </source>
</evidence>
<protein>
    <submittedName>
        <fullName evidence="2">Uncharacterized protein</fullName>
    </submittedName>
</protein>
<dbReference type="AlphaFoldDB" id="A0A6H1Z9V3"/>
<dbReference type="EMBL" id="MT141495">
    <property type="protein sequence ID" value="QJA63336.1"/>
    <property type="molecule type" value="Genomic_DNA"/>
</dbReference>
<dbReference type="EMBL" id="MT143974">
    <property type="protein sequence ID" value="QJA44239.1"/>
    <property type="molecule type" value="Genomic_DNA"/>
</dbReference>
<accession>A0A6H1Z9V3</accession>
<dbReference type="EMBL" id="MT145189">
    <property type="protein sequence ID" value="QJI04684.1"/>
    <property type="molecule type" value="Genomic_DNA"/>
</dbReference>
<dbReference type="EMBL" id="MT144601">
    <property type="protein sequence ID" value="QJH94479.1"/>
    <property type="molecule type" value="Genomic_DNA"/>
</dbReference>
<gene>
    <name evidence="5" type="ORF">MM415A00110_0005</name>
    <name evidence="3" type="ORF">MM415B00633_0020</name>
    <name evidence="2" type="ORF">TM448A00090_0071</name>
    <name evidence="4" type="ORF">TM448B00221_0033</name>
</gene>